<keyword evidence="2" id="KW-0813">Transport</keyword>
<dbReference type="PANTHER" id="PTHR30097:SF4">
    <property type="entry name" value="SLR6042 PROTEIN"/>
    <property type="match status" value="1"/>
</dbReference>
<evidence type="ECO:0000313" key="4">
    <source>
        <dbReference type="EMBL" id="UUC44058.1"/>
    </source>
</evidence>
<dbReference type="Gene3D" id="2.40.30.170">
    <property type="match status" value="1"/>
</dbReference>
<gene>
    <name evidence="4" type="ORF">NOX80_10485</name>
</gene>
<accession>A0ABY5IQJ5</accession>
<dbReference type="EMBL" id="CP101751">
    <property type="protein sequence ID" value="UUC44058.1"/>
    <property type="molecule type" value="Genomic_DNA"/>
</dbReference>
<sequence length="378" mass="41570">MKKNIISSVILTLLLLISCGKKEKETEKATLTTIPNSIKLTAEQQQNAGIAIGQPTEKELSGVLTLQGSVVVPPQSRVDVTFPLGGYIRKTNVMPGMHVKKGQVLAVIEDMQYIQLQQDYLTAKEKFNLAEMEFNRQKELNAKKASSDKVFEQISSERETQRIAMTSLGQKLALLGINTSRLTTATLSKAITIVSPVNGLVSKVNINIGKYIAPTEMLFELVGMQDVVLSFTAFEKDVHDLKIGQKLEVFTNDKPDQKYKATIAYINQSLNQDRAAEVICKPDAYQSELLPGLFINGTVQIRNKKALAVPESGVVDWKGKKYVFKAQADSQFVMIPVTAGIVQDGLQQIVSDKIGSTTRVVTQNAYTLLMKAMNGGDE</sequence>
<organism evidence="4 5">
    <name type="scientific">Flavobacterium cerinum</name>
    <dbReference type="NCBI Taxonomy" id="2502784"/>
    <lineage>
        <taxon>Bacteria</taxon>
        <taxon>Pseudomonadati</taxon>
        <taxon>Bacteroidota</taxon>
        <taxon>Flavobacteriia</taxon>
        <taxon>Flavobacteriales</taxon>
        <taxon>Flavobacteriaceae</taxon>
        <taxon>Flavobacterium</taxon>
    </lineage>
</organism>
<dbReference type="InterPro" id="IPR058647">
    <property type="entry name" value="BSH_CzcB-like"/>
</dbReference>
<evidence type="ECO:0000256" key="2">
    <source>
        <dbReference type="ARBA" id="ARBA00022448"/>
    </source>
</evidence>
<comment type="similarity">
    <text evidence="1">Belongs to the membrane fusion protein (MFP) (TC 8.A.1) family.</text>
</comment>
<proteinExistence type="inferred from homology"/>
<dbReference type="InterPro" id="IPR051909">
    <property type="entry name" value="MFP_Cation_Efflux"/>
</dbReference>
<dbReference type="Gene3D" id="1.10.287.470">
    <property type="entry name" value="Helix hairpin bin"/>
    <property type="match status" value="1"/>
</dbReference>
<dbReference type="Pfam" id="PF25973">
    <property type="entry name" value="BSH_CzcB"/>
    <property type="match status" value="1"/>
</dbReference>
<dbReference type="RefSeq" id="WP_256549727.1">
    <property type="nucleotide sequence ID" value="NZ_CP101751.1"/>
</dbReference>
<evidence type="ECO:0000256" key="1">
    <source>
        <dbReference type="ARBA" id="ARBA00009477"/>
    </source>
</evidence>
<evidence type="ECO:0000313" key="5">
    <source>
        <dbReference type="Proteomes" id="UP001059844"/>
    </source>
</evidence>
<evidence type="ECO:0000259" key="3">
    <source>
        <dbReference type="Pfam" id="PF25973"/>
    </source>
</evidence>
<dbReference type="SUPFAM" id="SSF111369">
    <property type="entry name" value="HlyD-like secretion proteins"/>
    <property type="match status" value="1"/>
</dbReference>
<name>A0ABY5IQJ5_9FLAO</name>
<dbReference type="Gene3D" id="2.40.420.20">
    <property type="match status" value="1"/>
</dbReference>
<feature type="domain" description="CzcB-like barrel-sandwich hybrid" evidence="3">
    <location>
        <begin position="79"/>
        <end position="221"/>
    </location>
</feature>
<dbReference type="Proteomes" id="UP001059844">
    <property type="component" value="Chromosome"/>
</dbReference>
<dbReference type="NCBIfam" id="TIGR01730">
    <property type="entry name" value="RND_mfp"/>
    <property type="match status" value="1"/>
</dbReference>
<dbReference type="Gene3D" id="2.40.50.100">
    <property type="match status" value="1"/>
</dbReference>
<dbReference type="PROSITE" id="PS51257">
    <property type="entry name" value="PROKAR_LIPOPROTEIN"/>
    <property type="match status" value="1"/>
</dbReference>
<dbReference type="PANTHER" id="PTHR30097">
    <property type="entry name" value="CATION EFFLUX SYSTEM PROTEIN CUSB"/>
    <property type="match status" value="1"/>
</dbReference>
<keyword evidence="5" id="KW-1185">Reference proteome</keyword>
<reference evidence="4" key="1">
    <citation type="submission" date="2022-07" db="EMBL/GenBank/DDBJ databases">
        <title>Isolation, identification, and degradation of a PFOSA degrading strain from sewage treatment plant.</title>
        <authorList>
            <person name="Zhang L."/>
            <person name="Huo Y."/>
        </authorList>
    </citation>
    <scope>NUCLEOTIDE SEQUENCE</scope>
    <source>
        <strain evidence="4">C1</strain>
    </source>
</reference>
<protein>
    <submittedName>
        <fullName evidence="4">Efflux RND transporter periplasmic adaptor subunit</fullName>
    </submittedName>
</protein>
<dbReference type="InterPro" id="IPR006143">
    <property type="entry name" value="RND_pump_MFP"/>
</dbReference>